<dbReference type="PANTHER" id="PTHR14052">
    <property type="entry name" value="ORIGIN RECOGNITION COMPLEX SUBUNIT 2"/>
    <property type="match status" value="1"/>
</dbReference>
<feature type="domain" description="Origin recognition complex subunit 2 RecA-like" evidence="3">
    <location>
        <begin position="125"/>
        <end position="282"/>
    </location>
</feature>
<protein>
    <recommendedName>
        <fullName evidence="1">Origin recognition complex subunit 2</fullName>
    </recommendedName>
</protein>
<sequence length="427" mass="47692">MELSEEARRATRASRSALHAHITGEHASEDTPISFGAKQANAYFSARRLRQSSAKSATPKGSKRPKTGGANASKEQNDDEVEESAPRYPFKVLPVSETMEILRVVDAAEADWRQQDLKQAWPTFDQHFVEWRQHLRGGFSVLLHGMGSKLALMQAFAETLPDTAYVVQLHGYLPTIDMKELIGLICQEVLNVSVESGAKAYLKKCRAIADYAFAHRRQRFAHVYLVIHTLDGIGLRDPELQSCFAQLATVPFIRIIASVDNMNAPALWSEADAHRFRWLHYRVDTLRPYAREIDLRLFREGKTAEPSVSGVRYILMSLTPTDVATLRTIAHHQLAASGIPSASSSRGRGRGTVTKGADYHQVYQECNKQLLHATMQSMKNSIKCLEDNGLVLLKRVQHREKLVIPLSDDILKNDILPPSSATSTNKA</sequence>
<keyword evidence="1" id="KW-0539">Nucleus</keyword>
<reference evidence="4" key="1">
    <citation type="submission" date="2022-11" db="EMBL/GenBank/DDBJ databases">
        <authorList>
            <person name="Morgan W.R."/>
            <person name="Tartar A."/>
        </authorList>
    </citation>
    <scope>NUCLEOTIDE SEQUENCE</scope>
    <source>
        <strain evidence="4">ARSEF 373</strain>
    </source>
</reference>
<comment type="caution">
    <text evidence="4">The sequence shown here is derived from an EMBL/GenBank/DDBJ whole genome shotgun (WGS) entry which is preliminary data.</text>
</comment>
<dbReference type="EMBL" id="DAKRPA010000029">
    <property type="protein sequence ID" value="DBA02576.1"/>
    <property type="molecule type" value="Genomic_DNA"/>
</dbReference>
<evidence type="ECO:0000256" key="1">
    <source>
        <dbReference type="RuleBase" id="RU368084"/>
    </source>
</evidence>
<comment type="function">
    <text evidence="1">Component of the origin recognition complex (ORC) that binds origins of replication. DNA-binding is ATP-dependent. ORC is required to assemble the pre-replication complex necessary to initiate DNA replication.</text>
</comment>
<proteinExistence type="inferred from homology"/>
<evidence type="ECO:0000256" key="2">
    <source>
        <dbReference type="SAM" id="MobiDB-lite"/>
    </source>
</evidence>
<evidence type="ECO:0000259" key="3">
    <source>
        <dbReference type="Pfam" id="PF04084"/>
    </source>
</evidence>
<dbReference type="Pfam" id="PF04084">
    <property type="entry name" value="RecA-like_ORC2"/>
    <property type="match status" value="1"/>
</dbReference>
<dbReference type="GO" id="GO:0006260">
    <property type="term" value="P:DNA replication"/>
    <property type="evidence" value="ECO:0007669"/>
    <property type="project" value="UniProtKB-UniRule"/>
</dbReference>
<feature type="region of interest" description="Disordered" evidence="2">
    <location>
        <begin position="1"/>
        <end position="85"/>
    </location>
</feature>
<reference evidence="4" key="2">
    <citation type="journal article" date="2023" name="Microbiol Resour">
        <title>Decontamination and Annotation of the Draft Genome Sequence of the Oomycete Lagenidium giganteum ARSEF 373.</title>
        <authorList>
            <person name="Morgan W.R."/>
            <person name="Tartar A."/>
        </authorList>
    </citation>
    <scope>NUCLEOTIDE SEQUENCE</scope>
    <source>
        <strain evidence="4">ARSEF 373</strain>
    </source>
</reference>
<dbReference type="GO" id="GO:0005664">
    <property type="term" value="C:nuclear origin of replication recognition complex"/>
    <property type="evidence" value="ECO:0007669"/>
    <property type="project" value="UniProtKB-UniRule"/>
</dbReference>
<dbReference type="InterPro" id="IPR007220">
    <property type="entry name" value="ORC2"/>
</dbReference>
<dbReference type="Proteomes" id="UP001146120">
    <property type="component" value="Unassembled WGS sequence"/>
</dbReference>
<evidence type="ECO:0000313" key="5">
    <source>
        <dbReference type="Proteomes" id="UP001146120"/>
    </source>
</evidence>
<comment type="subunit">
    <text evidence="1">Component of the origin recognition complex (ORC).</text>
</comment>
<keyword evidence="1" id="KW-0235">DNA replication</keyword>
<gene>
    <name evidence="4" type="ORF">N0F65_011948</name>
</gene>
<comment type="similarity">
    <text evidence="1">Belongs to the ORC2 family.</text>
</comment>
<dbReference type="InterPro" id="IPR056772">
    <property type="entry name" value="RecA-like_ORC2"/>
</dbReference>
<dbReference type="GO" id="GO:0003688">
    <property type="term" value="F:DNA replication origin binding"/>
    <property type="evidence" value="ECO:0007669"/>
    <property type="project" value="UniProtKB-UniRule"/>
</dbReference>
<keyword evidence="5" id="KW-1185">Reference proteome</keyword>
<name>A0AAV2Z5E3_9STRA</name>
<evidence type="ECO:0000313" key="4">
    <source>
        <dbReference type="EMBL" id="DBA02576.1"/>
    </source>
</evidence>
<dbReference type="AlphaFoldDB" id="A0AAV2Z5E3"/>
<organism evidence="4 5">
    <name type="scientific">Lagenidium giganteum</name>
    <dbReference type="NCBI Taxonomy" id="4803"/>
    <lineage>
        <taxon>Eukaryota</taxon>
        <taxon>Sar</taxon>
        <taxon>Stramenopiles</taxon>
        <taxon>Oomycota</taxon>
        <taxon>Peronosporomycetes</taxon>
        <taxon>Pythiales</taxon>
        <taxon>Pythiaceae</taxon>
    </lineage>
</organism>
<accession>A0AAV2Z5E3</accession>
<dbReference type="PANTHER" id="PTHR14052:SF0">
    <property type="entry name" value="ORIGIN RECOGNITION COMPLEX SUBUNIT 2"/>
    <property type="match status" value="1"/>
</dbReference>
<comment type="subcellular location">
    <subcellularLocation>
        <location evidence="1">Nucleus</location>
    </subcellularLocation>
</comment>